<organism evidence="1 2">
    <name type="scientific">Kribbella sancticallisti</name>
    <dbReference type="NCBI Taxonomy" id="460087"/>
    <lineage>
        <taxon>Bacteria</taxon>
        <taxon>Bacillati</taxon>
        <taxon>Actinomycetota</taxon>
        <taxon>Actinomycetes</taxon>
        <taxon>Propionibacteriales</taxon>
        <taxon>Kribbellaceae</taxon>
        <taxon>Kribbella</taxon>
    </lineage>
</organism>
<accession>A0ABN2CC94</accession>
<evidence type="ECO:0000313" key="2">
    <source>
        <dbReference type="Proteomes" id="UP001500393"/>
    </source>
</evidence>
<sequence>MGRERNPDPHQTFAGMVDEVVTAIPAPAGQAIEWCQPIGSGKYTDEFGVRWHIRGGELPWKRIERLIHDPQVRVLRAYQDEIRDVLPDHREGFIAMIRPYLDDKSVPADGYTDFRAGEFKDDQRRSLLVVEETC</sequence>
<dbReference type="RefSeq" id="WP_344209417.1">
    <property type="nucleotide sequence ID" value="NZ_BAAAOS010000006.1"/>
</dbReference>
<dbReference type="Proteomes" id="UP001500393">
    <property type="component" value="Unassembled WGS sequence"/>
</dbReference>
<name>A0ABN2CC94_9ACTN</name>
<evidence type="ECO:0000313" key="1">
    <source>
        <dbReference type="EMBL" id="GAA1555325.1"/>
    </source>
</evidence>
<evidence type="ECO:0008006" key="3">
    <source>
        <dbReference type="Google" id="ProtNLM"/>
    </source>
</evidence>
<gene>
    <name evidence="1" type="ORF">GCM10009789_05960</name>
</gene>
<comment type="caution">
    <text evidence="1">The sequence shown here is derived from an EMBL/GenBank/DDBJ whole genome shotgun (WGS) entry which is preliminary data.</text>
</comment>
<dbReference type="EMBL" id="BAAAOS010000006">
    <property type="protein sequence ID" value="GAA1555325.1"/>
    <property type="molecule type" value="Genomic_DNA"/>
</dbReference>
<proteinExistence type="predicted"/>
<protein>
    <recommendedName>
        <fullName evidence="3">YdhG-like domain-containing protein</fullName>
    </recommendedName>
</protein>
<reference evidence="1 2" key="1">
    <citation type="journal article" date="2019" name="Int. J. Syst. Evol. Microbiol.">
        <title>The Global Catalogue of Microorganisms (GCM) 10K type strain sequencing project: providing services to taxonomists for standard genome sequencing and annotation.</title>
        <authorList>
            <consortium name="The Broad Institute Genomics Platform"/>
            <consortium name="The Broad Institute Genome Sequencing Center for Infectious Disease"/>
            <person name="Wu L."/>
            <person name="Ma J."/>
        </authorList>
    </citation>
    <scope>NUCLEOTIDE SEQUENCE [LARGE SCALE GENOMIC DNA]</scope>
    <source>
        <strain evidence="1 2">JCM 14969</strain>
    </source>
</reference>
<keyword evidence="2" id="KW-1185">Reference proteome</keyword>